<dbReference type="GO" id="GO:1902201">
    <property type="term" value="P:negative regulation of bacterial-type flagellum-dependent cell motility"/>
    <property type="evidence" value="ECO:0007669"/>
    <property type="project" value="TreeGrafter"/>
</dbReference>
<dbReference type="Pfam" id="PF00990">
    <property type="entry name" value="GGDEF"/>
    <property type="match status" value="1"/>
</dbReference>
<dbReference type="GO" id="GO:0005886">
    <property type="term" value="C:plasma membrane"/>
    <property type="evidence" value="ECO:0007669"/>
    <property type="project" value="TreeGrafter"/>
</dbReference>
<dbReference type="Proteomes" id="UP000051442">
    <property type="component" value="Unassembled WGS sequence"/>
</dbReference>
<comment type="caution">
    <text evidence="3">The sequence shown here is derived from an EMBL/GenBank/DDBJ whole genome shotgun (WGS) entry which is preliminary data.</text>
</comment>
<name>A0A0R2F736_9LACO</name>
<keyword evidence="1" id="KW-0812">Transmembrane</keyword>
<dbReference type="RefSeq" id="WP_057152027.1">
    <property type="nucleotide sequence ID" value="NZ_AYZM01000117.1"/>
</dbReference>
<proteinExistence type="predicted"/>
<keyword evidence="4" id="KW-1185">Reference proteome</keyword>
<dbReference type="PROSITE" id="PS50887">
    <property type="entry name" value="GGDEF"/>
    <property type="match status" value="1"/>
</dbReference>
<dbReference type="GO" id="GO:0052621">
    <property type="term" value="F:diguanylate cyclase activity"/>
    <property type="evidence" value="ECO:0007669"/>
    <property type="project" value="TreeGrafter"/>
</dbReference>
<dbReference type="OrthoDB" id="9759607at2"/>
<feature type="domain" description="GGDEF" evidence="2">
    <location>
        <begin position="243"/>
        <end position="379"/>
    </location>
</feature>
<dbReference type="EMBL" id="AYZM01000117">
    <property type="protein sequence ID" value="KRN21351.1"/>
    <property type="molecule type" value="Genomic_DNA"/>
</dbReference>
<feature type="transmembrane region" description="Helical" evidence="1">
    <location>
        <begin position="40"/>
        <end position="60"/>
    </location>
</feature>
<evidence type="ECO:0000313" key="3">
    <source>
        <dbReference type="EMBL" id="KRN21351.1"/>
    </source>
</evidence>
<keyword evidence="1" id="KW-1133">Transmembrane helix</keyword>
<feature type="transmembrane region" description="Helical" evidence="1">
    <location>
        <begin position="122"/>
        <end position="143"/>
    </location>
</feature>
<dbReference type="AlphaFoldDB" id="A0A0R2F736"/>
<dbReference type="STRING" id="1423804.FD14_GL001092"/>
<keyword evidence="1" id="KW-0472">Membrane</keyword>
<dbReference type="CDD" id="cd01949">
    <property type="entry name" value="GGDEF"/>
    <property type="match status" value="1"/>
</dbReference>
<feature type="transmembrane region" description="Helical" evidence="1">
    <location>
        <begin position="150"/>
        <end position="171"/>
    </location>
</feature>
<dbReference type="InterPro" id="IPR029787">
    <property type="entry name" value="Nucleotide_cyclase"/>
</dbReference>
<feature type="transmembrane region" description="Helical" evidence="1">
    <location>
        <begin position="72"/>
        <end position="91"/>
    </location>
</feature>
<dbReference type="GO" id="GO:0043709">
    <property type="term" value="P:cell adhesion involved in single-species biofilm formation"/>
    <property type="evidence" value="ECO:0007669"/>
    <property type="project" value="TreeGrafter"/>
</dbReference>
<dbReference type="PANTHER" id="PTHR45138:SF9">
    <property type="entry name" value="DIGUANYLATE CYCLASE DGCM-RELATED"/>
    <property type="match status" value="1"/>
</dbReference>
<protein>
    <submittedName>
        <fullName evidence="3">Signal transduction diguanylate cyclase</fullName>
    </submittedName>
</protein>
<dbReference type="Gene3D" id="3.30.70.270">
    <property type="match status" value="1"/>
</dbReference>
<dbReference type="PANTHER" id="PTHR45138">
    <property type="entry name" value="REGULATORY COMPONENTS OF SENSORY TRANSDUCTION SYSTEM"/>
    <property type="match status" value="1"/>
</dbReference>
<dbReference type="SMART" id="SM00267">
    <property type="entry name" value="GGDEF"/>
    <property type="match status" value="1"/>
</dbReference>
<sequence length="382" mass="43356">MTPLQIFLSFGLSLLTNMIVLGGAISFLFWLDEQRNAKLVAVRPVLKAVLSTLFLAYLFGESWIHTYLEPNGFGLHWTFLNMLIIVMFLLNVRLGIRWQGIIEVGLMLCYVVLYSADSTPILWLSYAGFALIIWLTTTWRGWLLQRRYRLYSTLTLFAAVTIGLIASMDTVDTDGYFWLRQITALVILSITGIEYNQTLDRSLATNRKLVRKATTDGLTNLKNFSQFDHDLQVAFTNYQTDHTPYAVYELDLDLFKHVNDTYGHPTGNRVLQTVAETLHACTANAPFTATAYRLGGEEFGVIVNEDCTDPTYAMRIAAHFRQQLAAQKLTEFDLAVTTSIGAANSRDEHYHYHDIYKAADKSLYLSKQRGRNRVTIEGQTIA</sequence>
<dbReference type="InterPro" id="IPR000160">
    <property type="entry name" value="GGDEF_dom"/>
</dbReference>
<reference evidence="3 4" key="1">
    <citation type="journal article" date="2015" name="Genome Announc.">
        <title>Expanding the biotechnology potential of lactobacilli through comparative genomics of 213 strains and associated genera.</title>
        <authorList>
            <person name="Sun Z."/>
            <person name="Harris H.M."/>
            <person name="McCann A."/>
            <person name="Guo C."/>
            <person name="Argimon S."/>
            <person name="Zhang W."/>
            <person name="Yang X."/>
            <person name="Jeffery I.B."/>
            <person name="Cooney J.C."/>
            <person name="Kagawa T.F."/>
            <person name="Liu W."/>
            <person name="Song Y."/>
            <person name="Salvetti E."/>
            <person name="Wrobel A."/>
            <person name="Rasinkangas P."/>
            <person name="Parkhill J."/>
            <person name="Rea M.C."/>
            <person name="O'Sullivan O."/>
            <person name="Ritari J."/>
            <person name="Douillard F.P."/>
            <person name="Paul Ross R."/>
            <person name="Yang R."/>
            <person name="Briner A.E."/>
            <person name="Felis G.E."/>
            <person name="de Vos W.M."/>
            <person name="Barrangou R."/>
            <person name="Klaenhammer T.R."/>
            <person name="Caufield P.W."/>
            <person name="Cui Y."/>
            <person name="Zhang H."/>
            <person name="O'Toole P.W."/>
        </authorList>
    </citation>
    <scope>NUCLEOTIDE SEQUENCE [LARGE SCALE GENOMIC DNA]</scope>
    <source>
        <strain evidence="3 4">DSM 23365</strain>
    </source>
</reference>
<feature type="transmembrane region" description="Helical" evidence="1">
    <location>
        <begin position="177"/>
        <end position="195"/>
    </location>
</feature>
<accession>A0A0R2F736</accession>
<feature type="transmembrane region" description="Helical" evidence="1">
    <location>
        <begin position="6"/>
        <end position="31"/>
    </location>
</feature>
<evidence type="ECO:0000256" key="1">
    <source>
        <dbReference type="SAM" id="Phobius"/>
    </source>
</evidence>
<dbReference type="InterPro" id="IPR050469">
    <property type="entry name" value="Diguanylate_Cyclase"/>
</dbReference>
<feature type="transmembrane region" description="Helical" evidence="1">
    <location>
        <begin position="98"/>
        <end position="116"/>
    </location>
</feature>
<dbReference type="SUPFAM" id="SSF55073">
    <property type="entry name" value="Nucleotide cyclase"/>
    <property type="match status" value="1"/>
</dbReference>
<dbReference type="PATRIC" id="fig|1423804.4.peg.1174"/>
<dbReference type="NCBIfam" id="TIGR00254">
    <property type="entry name" value="GGDEF"/>
    <property type="match status" value="1"/>
</dbReference>
<gene>
    <name evidence="3" type="ORF">FD14_GL001092</name>
</gene>
<dbReference type="InterPro" id="IPR043128">
    <property type="entry name" value="Rev_trsase/Diguanyl_cyclase"/>
</dbReference>
<evidence type="ECO:0000313" key="4">
    <source>
        <dbReference type="Proteomes" id="UP000051442"/>
    </source>
</evidence>
<evidence type="ECO:0000259" key="2">
    <source>
        <dbReference type="PROSITE" id="PS50887"/>
    </source>
</evidence>
<organism evidence="3 4">
    <name type="scientific">Secundilactobacillus similis DSM 23365 = JCM 2765</name>
    <dbReference type="NCBI Taxonomy" id="1423804"/>
    <lineage>
        <taxon>Bacteria</taxon>
        <taxon>Bacillati</taxon>
        <taxon>Bacillota</taxon>
        <taxon>Bacilli</taxon>
        <taxon>Lactobacillales</taxon>
        <taxon>Lactobacillaceae</taxon>
        <taxon>Secundilactobacillus</taxon>
    </lineage>
</organism>